<reference evidence="2 3" key="1">
    <citation type="submission" date="2024-06" db="EMBL/GenBank/DDBJ databases">
        <title>A chromosome level genome sequence of Diviner's sage (Salvia divinorum).</title>
        <authorList>
            <person name="Ford S.A."/>
            <person name="Ro D.-K."/>
            <person name="Ness R.W."/>
            <person name="Phillips M.A."/>
        </authorList>
    </citation>
    <scope>NUCLEOTIDE SEQUENCE [LARGE SCALE GENOMIC DNA]</scope>
    <source>
        <strain evidence="2">SAF-2024a</strain>
        <tissue evidence="2">Leaf</tissue>
    </source>
</reference>
<gene>
    <name evidence="2" type="ORF">AAHA92_00362</name>
</gene>
<proteinExistence type="predicted"/>
<dbReference type="InterPro" id="IPR002109">
    <property type="entry name" value="Glutaredoxin"/>
</dbReference>
<evidence type="ECO:0000313" key="3">
    <source>
        <dbReference type="Proteomes" id="UP001567538"/>
    </source>
</evidence>
<dbReference type="Pfam" id="PF23733">
    <property type="entry name" value="GRXCR1-2_C"/>
    <property type="match status" value="1"/>
</dbReference>
<dbReference type="Proteomes" id="UP001567538">
    <property type="component" value="Unassembled WGS sequence"/>
</dbReference>
<dbReference type="AlphaFoldDB" id="A0ABD1IJA7"/>
<name>A0ABD1IJA7_SALDI</name>
<sequence length="306" mass="33360">MGCVSSTLLSQEEEFSQLSAAAAFSNHIVSLTSTTYGLLTLDPPPTTTVAPTPSPPPRITLGSLFPSPLCEPRSLRYESINSWDLMYGLDADHFSQSPVNKLTANPSGNEENACPNVRVSNSSKVVNDLGKPSAGLDLIDRYETIRPPNGENKVVIYTTTLRGVRKTFDDCNSVRSALEGHRVLVCERDISMDREFREELKELMIGREREELIPPRVFVKGRYIGGAEEVMRVVEEGLLEELLQGVERAREGYVCEGCGGGRFLPCFSCNGSCKMVMSAAEGGGETVIAKCSDCNENGLVHCPICT</sequence>
<evidence type="ECO:0000259" key="1">
    <source>
        <dbReference type="Pfam" id="PF00462"/>
    </source>
</evidence>
<dbReference type="InterPro" id="IPR036249">
    <property type="entry name" value="Thioredoxin-like_sf"/>
</dbReference>
<accession>A0ABD1IJA7</accession>
<dbReference type="Pfam" id="PF00462">
    <property type="entry name" value="Glutaredoxin"/>
    <property type="match status" value="1"/>
</dbReference>
<dbReference type="PROSITE" id="PS51354">
    <property type="entry name" value="GLUTAREDOXIN_2"/>
    <property type="match status" value="1"/>
</dbReference>
<dbReference type="SUPFAM" id="SSF52833">
    <property type="entry name" value="Thioredoxin-like"/>
    <property type="match status" value="1"/>
</dbReference>
<dbReference type="PANTHER" id="PTHR45669">
    <property type="entry name" value="GLUTAREDOXIN DOMAIN-CONTAINING CYSTEINE-RICH PROTEIN CG12206-RELATED"/>
    <property type="match status" value="1"/>
</dbReference>
<keyword evidence="3" id="KW-1185">Reference proteome</keyword>
<dbReference type="EMBL" id="JBEAFC010000001">
    <property type="protein sequence ID" value="KAL1568800.1"/>
    <property type="molecule type" value="Genomic_DNA"/>
</dbReference>
<dbReference type="Gene3D" id="3.40.30.10">
    <property type="entry name" value="Glutaredoxin"/>
    <property type="match status" value="1"/>
</dbReference>
<comment type="caution">
    <text evidence="2">The sequence shown here is derived from an EMBL/GenBank/DDBJ whole genome shotgun (WGS) entry which is preliminary data.</text>
</comment>
<protein>
    <recommendedName>
        <fullName evidence="1">Glutaredoxin domain-containing protein</fullName>
    </recommendedName>
</protein>
<organism evidence="2 3">
    <name type="scientific">Salvia divinorum</name>
    <name type="common">Maria pastora</name>
    <name type="synonym">Diviner's sage</name>
    <dbReference type="NCBI Taxonomy" id="28513"/>
    <lineage>
        <taxon>Eukaryota</taxon>
        <taxon>Viridiplantae</taxon>
        <taxon>Streptophyta</taxon>
        <taxon>Embryophyta</taxon>
        <taxon>Tracheophyta</taxon>
        <taxon>Spermatophyta</taxon>
        <taxon>Magnoliopsida</taxon>
        <taxon>eudicotyledons</taxon>
        <taxon>Gunneridae</taxon>
        <taxon>Pentapetalae</taxon>
        <taxon>asterids</taxon>
        <taxon>lamiids</taxon>
        <taxon>Lamiales</taxon>
        <taxon>Lamiaceae</taxon>
        <taxon>Nepetoideae</taxon>
        <taxon>Mentheae</taxon>
        <taxon>Salviinae</taxon>
        <taxon>Salvia</taxon>
        <taxon>Salvia subgen. Calosphace</taxon>
    </lineage>
</organism>
<evidence type="ECO:0000313" key="2">
    <source>
        <dbReference type="EMBL" id="KAL1568800.1"/>
    </source>
</evidence>
<feature type="domain" description="Glutaredoxin" evidence="1">
    <location>
        <begin position="154"/>
        <end position="224"/>
    </location>
</feature>
<dbReference type="CDD" id="cd03031">
    <property type="entry name" value="GRX_GRX_like"/>
    <property type="match status" value="1"/>
</dbReference>
<dbReference type="PANTHER" id="PTHR45669:SF22">
    <property type="entry name" value="GLUTAREDOXIN DOMAIN-CONTAINING CYSTEINE-RICH PROTEIN CG12206-RELATED"/>
    <property type="match status" value="1"/>
</dbReference>